<keyword evidence="4" id="KW-1185">Reference proteome</keyword>
<protein>
    <recommendedName>
        <fullName evidence="2">DUF4136 domain-containing protein</fullName>
    </recommendedName>
</protein>
<sequence length="174" mass="19754">MKTIFSSLIFFSFLWLTSCGSVSVSSDFDRNADFSQYKTFTYHQEGLEKLEMNSLDKKRVVTAIGKNLAAKGFTPVQDANAADLIVSISAANKNRVVVDRWYDPWFFYGPFWQNPMQTRNYREGTLVIDLVDAKQNTLVWQGIGTGINLDRLEEKSVVVPKAVDEILAKFPPKK</sequence>
<evidence type="ECO:0000259" key="2">
    <source>
        <dbReference type="Pfam" id="PF13590"/>
    </source>
</evidence>
<evidence type="ECO:0000313" key="3">
    <source>
        <dbReference type="EMBL" id="SZD71146.1"/>
    </source>
</evidence>
<accession>A0A383TVW8</accession>
<keyword evidence="1" id="KW-0732">Signal</keyword>
<dbReference type="Pfam" id="PF13590">
    <property type="entry name" value="DUF4136"/>
    <property type="match status" value="1"/>
</dbReference>
<dbReference type="AlphaFoldDB" id="A0A383TVW8"/>
<gene>
    <name evidence="3" type="ORF">SAMEA104719789_00240</name>
</gene>
<feature type="chain" id="PRO_5016988161" description="DUF4136 domain-containing protein" evidence="1">
    <location>
        <begin position="22"/>
        <end position="174"/>
    </location>
</feature>
<dbReference type="OrthoDB" id="5432251at2"/>
<dbReference type="InterPro" id="IPR025411">
    <property type="entry name" value="DUF4136"/>
</dbReference>
<dbReference type="EMBL" id="UNSC01000001">
    <property type="protein sequence ID" value="SZD71146.1"/>
    <property type="molecule type" value="Genomic_DNA"/>
</dbReference>
<dbReference type="RefSeq" id="WP_119058813.1">
    <property type="nucleotide sequence ID" value="NZ_UNSC01000001.1"/>
</dbReference>
<evidence type="ECO:0000313" key="4">
    <source>
        <dbReference type="Proteomes" id="UP000262142"/>
    </source>
</evidence>
<dbReference type="Gene3D" id="3.30.160.670">
    <property type="match status" value="1"/>
</dbReference>
<organism evidence="3 4">
    <name type="scientific">Candidatus Ornithobacterium hominis</name>
    <dbReference type="NCBI Taxonomy" id="2497989"/>
    <lineage>
        <taxon>Bacteria</taxon>
        <taxon>Pseudomonadati</taxon>
        <taxon>Bacteroidota</taxon>
        <taxon>Flavobacteriia</taxon>
        <taxon>Flavobacteriales</taxon>
        <taxon>Weeksellaceae</taxon>
        <taxon>Ornithobacterium</taxon>
    </lineage>
</organism>
<feature type="domain" description="DUF4136" evidence="2">
    <location>
        <begin position="24"/>
        <end position="172"/>
    </location>
</feature>
<reference evidence="3 4" key="1">
    <citation type="submission" date="2018-09" db="EMBL/GenBank/DDBJ databases">
        <authorList>
            <consortium name="Pathogen Informatics"/>
        </authorList>
    </citation>
    <scope>NUCLEOTIDE SEQUENCE [LARGE SCALE GENOMIC DNA]</scope>
    <source>
        <strain evidence="3 4">OH-22767</strain>
    </source>
</reference>
<evidence type="ECO:0000256" key="1">
    <source>
        <dbReference type="SAM" id="SignalP"/>
    </source>
</evidence>
<feature type="signal peptide" evidence="1">
    <location>
        <begin position="1"/>
        <end position="21"/>
    </location>
</feature>
<proteinExistence type="predicted"/>
<dbReference type="Proteomes" id="UP000262142">
    <property type="component" value="Unassembled WGS sequence"/>
</dbReference>
<dbReference type="PROSITE" id="PS51257">
    <property type="entry name" value="PROKAR_LIPOPROTEIN"/>
    <property type="match status" value="1"/>
</dbReference>
<name>A0A383TVW8_9FLAO</name>